<gene>
    <name evidence="4" type="ORF">H9702_07935</name>
</gene>
<dbReference type="EMBL" id="DWWM01000051">
    <property type="protein sequence ID" value="HJC37040.1"/>
    <property type="molecule type" value="Genomic_DNA"/>
</dbReference>
<feature type="domain" description="HTH tetR-type" evidence="3">
    <location>
        <begin position="8"/>
        <end position="69"/>
    </location>
</feature>
<dbReference type="InterPro" id="IPR001647">
    <property type="entry name" value="HTH_TetR"/>
</dbReference>
<evidence type="ECO:0000259" key="3">
    <source>
        <dbReference type="PROSITE" id="PS50977"/>
    </source>
</evidence>
<dbReference type="Gene3D" id="1.10.357.10">
    <property type="entry name" value="Tetracycline Repressor, domain 2"/>
    <property type="match status" value="1"/>
</dbReference>
<sequence>MARNKYPEVTVEKILDVSQRLFLEKGYDATTIQDIVDDLGGLTKGALYHHFRSKEEIMVALSQRMFARNDPFAEVQARKDLNGLQKMRLAVRLNQSDAQQVELNRQAIPLIKNPRVLSQMLETNIKELCPRWQRLIEEGIADGSIHTAHAQELSQLLVLLDLWMIPSIFPGDSSSIRRRLSCMAKMLESLGLPLIDEAMTDTMDHLPYFQETD</sequence>
<evidence type="ECO:0000256" key="1">
    <source>
        <dbReference type="ARBA" id="ARBA00023125"/>
    </source>
</evidence>
<organism evidence="4 5">
    <name type="scientific">Candidatus Merdibacter merdavium</name>
    <dbReference type="NCBI Taxonomy" id="2838692"/>
    <lineage>
        <taxon>Bacteria</taxon>
        <taxon>Bacillati</taxon>
        <taxon>Bacillota</taxon>
        <taxon>Erysipelotrichia</taxon>
        <taxon>Erysipelotrichales</taxon>
        <taxon>Erysipelotrichaceae</taxon>
        <taxon>Merdibacter</taxon>
    </lineage>
</organism>
<evidence type="ECO:0000313" key="4">
    <source>
        <dbReference type="EMBL" id="HJC37040.1"/>
    </source>
</evidence>
<dbReference type="Proteomes" id="UP000823896">
    <property type="component" value="Unassembled WGS sequence"/>
</dbReference>
<proteinExistence type="predicted"/>
<reference evidence="4" key="1">
    <citation type="journal article" date="2021" name="PeerJ">
        <title>Extensive microbial diversity within the chicken gut microbiome revealed by metagenomics and culture.</title>
        <authorList>
            <person name="Gilroy R."/>
            <person name="Ravi A."/>
            <person name="Getino M."/>
            <person name="Pursley I."/>
            <person name="Horton D.L."/>
            <person name="Alikhan N.F."/>
            <person name="Baker D."/>
            <person name="Gharbi K."/>
            <person name="Hall N."/>
            <person name="Watson M."/>
            <person name="Adriaenssens E.M."/>
            <person name="Foster-Nyarko E."/>
            <person name="Jarju S."/>
            <person name="Secka A."/>
            <person name="Antonio M."/>
            <person name="Oren A."/>
            <person name="Chaudhuri R.R."/>
            <person name="La Ragione R."/>
            <person name="Hildebrand F."/>
            <person name="Pallen M.J."/>
        </authorList>
    </citation>
    <scope>NUCLEOTIDE SEQUENCE</scope>
    <source>
        <strain evidence="4">CHK187-11901</strain>
    </source>
</reference>
<evidence type="ECO:0000256" key="2">
    <source>
        <dbReference type="PROSITE-ProRule" id="PRU00335"/>
    </source>
</evidence>
<name>A0A9D2NTE7_9FIRM</name>
<dbReference type="SUPFAM" id="SSF46689">
    <property type="entry name" value="Homeodomain-like"/>
    <property type="match status" value="1"/>
</dbReference>
<dbReference type="PANTHER" id="PTHR43479">
    <property type="entry name" value="ACREF/ENVCD OPERON REPRESSOR-RELATED"/>
    <property type="match status" value="1"/>
</dbReference>
<protein>
    <submittedName>
        <fullName evidence="4">TetR/AcrR family transcriptional regulator</fullName>
    </submittedName>
</protein>
<feature type="DNA-binding region" description="H-T-H motif" evidence="2">
    <location>
        <begin position="32"/>
        <end position="51"/>
    </location>
</feature>
<dbReference type="GO" id="GO:0003677">
    <property type="term" value="F:DNA binding"/>
    <property type="evidence" value="ECO:0007669"/>
    <property type="project" value="UniProtKB-UniRule"/>
</dbReference>
<evidence type="ECO:0000313" key="5">
    <source>
        <dbReference type="Proteomes" id="UP000823896"/>
    </source>
</evidence>
<keyword evidence="1 2" id="KW-0238">DNA-binding</keyword>
<dbReference type="InterPro" id="IPR050624">
    <property type="entry name" value="HTH-type_Tx_Regulator"/>
</dbReference>
<reference evidence="4" key="2">
    <citation type="submission" date="2021-04" db="EMBL/GenBank/DDBJ databases">
        <authorList>
            <person name="Gilroy R."/>
        </authorList>
    </citation>
    <scope>NUCLEOTIDE SEQUENCE</scope>
    <source>
        <strain evidence="4">CHK187-11901</strain>
    </source>
</reference>
<dbReference type="InterPro" id="IPR009057">
    <property type="entry name" value="Homeodomain-like_sf"/>
</dbReference>
<accession>A0A9D2NTE7</accession>
<dbReference type="PANTHER" id="PTHR43479:SF11">
    <property type="entry name" value="ACREF_ENVCD OPERON REPRESSOR-RELATED"/>
    <property type="match status" value="1"/>
</dbReference>
<dbReference type="PROSITE" id="PS50977">
    <property type="entry name" value="HTH_TETR_2"/>
    <property type="match status" value="1"/>
</dbReference>
<dbReference type="AlphaFoldDB" id="A0A9D2NTE7"/>
<comment type="caution">
    <text evidence="4">The sequence shown here is derived from an EMBL/GenBank/DDBJ whole genome shotgun (WGS) entry which is preliminary data.</text>
</comment>
<dbReference type="Pfam" id="PF00440">
    <property type="entry name" value="TetR_N"/>
    <property type="match status" value="1"/>
</dbReference>